<sequence length="78" mass="8279">MSGNFRRKAIGRQLTSEEATRQGRVSRLAFEAMKEPGAAVAFLNAEDSALGGRPIDLAVASAEGLLSVEQAIATYQAR</sequence>
<evidence type="ECO:0000313" key="2">
    <source>
        <dbReference type="Proteomes" id="UP001169764"/>
    </source>
</evidence>
<accession>A0ABT8YB82</accession>
<evidence type="ECO:0008006" key="3">
    <source>
        <dbReference type="Google" id="ProtNLM"/>
    </source>
</evidence>
<comment type="caution">
    <text evidence="1">The sequence shown here is derived from an EMBL/GenBank/DDBJ whole genome shotgun (WGS) entry which is preliminary data.</text>
</comment>
<proteinExistence type="predicted"/>
<dbReference type="EMBL" id="JAUOTP010000006">
    <property type="protein sequence ID" value="MDO6415580.1"/>
    <property type="molecule type" value="Genomic_DNA"/>
</dbReference>
<protein>
    <recommendedName>
        <fullName evidence="3">Antitoxin Xre/MbcA/ParS-like toxin-binding domain-containing protein</fullName>
    </recommendedName>
</protein>
<keyword evidence="2" id="KW-1185">Reference proteome</keyword>
<dbReference type="RefSeq" id="WP_303543691.1">
    <property type="nucleotide sequence ID" value="NZ_JAUOTP010000006.1"/>
</dbReference>
<dbReference type="Proteomes" id="UP001169764">
    <property type="component" value="Unassembled WGS sequence"/>
</dbReference>
<name>A0ABT8YB82_9SPHN</name>
<evidence type="ECO:0000313" key="1">
    <source>
        <dbReference type="EMBL" id="MDO6415580.1"/>
    </source>
</evidence>
<gene>
    <name evidence="1" type="ORF">Q4F19_14415</name>
</gene>
<organism evidence="1 2">
    <name type="scientific">Sphingomonas natans</name>
    <dbReference type="NCBI Taxonomy" id="3063330"/>
    <lineage>
        <taxon>Bacteria</taxon>
        <taxon>Pseudomonadati</taxon>
        <taxon>Pseudomonadota</taxon>
        <taxon>Alphaproteobacteria</taxon>
        <taxon>Sphingomonadales</taxon>
        <taxon>Sphingomonadaceae</taxon>
        <taxon>Sphingomonas</taxon>
    </lineage>
</organism>
<reference evidence="1" key="1">
    <citation type="submission" date="2023-07" db="EMBL/GenBank/DDBJ databases">
        <authorList>
            <person name="Kim M."/>
        </authorList>
    </citation>
    <scope>NUCLEOTIDE SEQUENCE</scope>
    <source>
        <strain evidence="1">BIUV-7</strain>
    </source>
</reference>